<feature type="region of interest" description="Disordered" evidence="1">
    <location>
        <begin position="512"/>
        <end position="550"/>
    </location>
</feature>
<evidence type="ECO:0000256" key="2">
    <source>
        <dbReference type="SAM" id="Phobius"/>
    </source>
</evidence>
<dbReference type="AlphaFoldDB" id="A0A3A8R698"/>
<evidence type="ECO:0000259" key="3">
    <source>
        <dbReference type="Pfam" id="PF01757"/>
    </source>
</evidence>
<feature type="transmembrane region" description="Helical" evidence="2">
    <location>
        <begin position="366"/>
        <end position="386"/>
    </location>
</feature>
<organism evidence="4 5">
    <name type="scientific">Corallococcus interemptor</name>
    <dbReference type="NCBI Taxonomy" id="2316720"/>
    <lineage>
        <taxon>Bacteria</taxon>
        <taxon>Pseudomonadati</taxon>
        <taxon>Myxococcota</taxon>
        <taxon>Myxococcia</taxon>
        <taxon>Myxococcales</taxon>
        <taxon>Cystobacterineae</taxon>
        <taxon>Myxococcaceae</taxon>
        <taxon>Corallococcus</taxon>
    </lineage>
</organism>
<dbReference type="GO" id="GO:0009103">
    <property type="term" value="P:lipopolysaccharide biosynthetic process"/>
    <property type="evidence" value="ECO:0007669"/>
    <property type="project" value="TreeGrafter"/>
</dbReference>
<comment type="caution">
    <text evidence="4">The sequence shown here is derived from an EMBL/GenBank/DDBJ whole genome shotgun (WGS) entry which is preliminary data.</text>
</comment>
<keyword evidence="2" id="KW-1133">Transmembrane helix</keyword>
<feature type="transmembrane region" description="Helical" evidence="2">
    <location>
        <begin position="482"/>
        <end position="501"/>
    </location>
</feature>
<keyword evidence="2" id="KW-0812">Transmembrane</keyword>
<dbReference type="Pfam" id="PF01757">
    <property type="entry name" value="Acyl_transf_3"/>
    <property type="match status" value="1"/>
</dbReference>
<name>A0A3A8R698_9BACT</name>
<reference evidence="5" key="1">
    <citation type="submission" date="2018-09" db="EMBL/GenBank/DDBJ databases">
        <authorList>
            <person name="Livingstone P.G."/>
            <person name="Whitworth D.E."/>
        </authorList>
    </citation>
    <scope>NUCLEOTIDE SEQUENCE [LARGE SCALE GENOMIC DNA]</scope>
    <source>
        <strain evidence="5">AB047A</strain>
    </source>
</reference>
<feature type="transmembrane region" description="Helical" evidence="2">
    <location>
        <begin position="420"/>
        <end position="444"/>
    </location>
</feature>
<sequence length="550" mass="59626">MLVRVRTTSLLIAAFRQARSFPFELAGTCPTAGQVFRQPCLGGTPVCGLVLVAARPLRLTWRVLGLVSFGLSLSDCRTGFETARPEGAHRFLAEDPLDWRRHWRKRISRPPSWLIAVFTKSDFSRRWRPDLSRARGAARLLAVMASSRQYLDALTGLRFLAAAHVVAYHVYHLGFTGTEAPPGLHGLLDSGYVSIGFFFVLSGFLLGYHHLERPPDSYETRKAFWVARFARIYPVYALGLVLDAPSYLKGLRDAWTVDPWRGMEHAEALVLTPLLLQSWTPWTAMAWNGSGWPVAVGAFFCAAFPFLAGRLGLLGPKALGVAAAVAYAASMVLPALYMVADPDHTGGTASAYNSGPWMLALRFNPLARLPEFILGILAARGFLLRADAPTHPVALAVVGGLLIAALLGSPWLPFPLLHNGLLAPVFAVLFILLSGSQGAVARALASRPLRILGESSYALFLLHMPVLFAWKSVLKRLGEPPTSAWAVAVFVVGSVILSVLAHQRVQKPARAWIRERRASRRSSPGAGGARRASRGPAARAPGQSPPAPPA</sequence>
<feature type="transmembrane region" description="Helical" evidence="2">
    <location>
        <begin position="451"/>
        <end position="470"/>
    </location>
</feature>
<dbReference type="InterPro" id="IPR050879">
    <property type="entry name" value="Acyltransferase_3"/>
</dbReference>
<dbReference type="GO" id="GO:0016020">
    <property type="term" value="C:membrane"/>
    <property type="evidence" value="ECO:0007669"/>
    <property type="project" value="TreeGrafter"/>
</dbReference>
<feature type="transmembrane region" description="Helical" evidence="2">
    <location>
        <begin position="150"/>
        <end position="171"/>
    </location>
</feature>
<feature type="domain" description="Acyltransferase 3" evidence="3">
    <location>
        <begin position="153"/>
        <end position="501"/>
    </location>
</feature>
<dbReference type="InterPro" id="IPR002656">
    <property type="entry name" value="Acyl_transf_3_dom"/>
</dbReference>
<feature type="transmembrane region" description="Helical" evidence="2">
    <location>
        <begin position="223"/>
        <end position="242"/>
    </location>
</feature>
<dbReference type="PANTHER" id="PTHR23028:SF53">
    <property type="entry name" value="ACYL_TRANSF_3 DOMAIN-CONTAINING PROTEIN"/>
    <property type="match status" value="1"/>
</dbReference>
<gene>
    <name evidence="4" type="ORF">D7X96_03520</name>
</gene>
<dbReference type="GO" id="GO:0016747">
    <property type="term" value="F:acyltransferase activity, transferring groups other than amino-acyl groups"/>
    <property type="evidence" value="ECO:0007669"/>
    <property type="project" value="InterPro"/>
</dbReference>
<feature type="transmembrane region" description="Helical" evidence="2">
    <location>
        <begin position="191"/>
        <end position="211"/>
    </location>
</feature>
<dbReference type="Proteomes" id="UP000282656">
    <property type="component" value="Unassembled WGS sequence"/>
</dbReference>
<feature type="transmembrane region" description="Helical" evidence="2">
    <location>
        <begin position="393"/>
        <end position="414"/>
    </location>
</feature>
<dbReference type="PANTHER" id="PTHR23028">
    <property type="entry name" value="ACETYLTRANSFERASE"/>
    <property type="match status" value="1"/>
</dbReference>
<keyword evidence="4" id="KW-0808">Transferase</keyword>
<feature type="transmembrane region" description="Helical" evidence="2">
    <location>
        <begin position="285"/>
        <end position="307"/>
    </location>
</feature>
<keyword evidence="5" id="KW-1185">Reference proteome</keyword>
<proteinExistence type="predicted"/>
<feature type="transmembrane region" description="Helical" evidence="2">
    <location>
        <begin position="319"/>
        <end position="340"/>
    </location>
</feature>
<keyword evidence="4" id="KW-0012">Acyltransferase</keyword>
<keyword evidence="2" id="KW-0472">Membrane</keyword>
<evidence type="ECO:0000313" key="5">
    <source>
        <dbReference type="Proteomes" id="UP000282656"/>
    </source>
</evidence>
<evidence type="ECO:0000313" key="4">
    <source>
        <dbReference type="EMBL" id="RKH72752.1"/>
    </source>
</evidence>
<protein>
    <submittedName>
        <fullName evidence="4">Acyltransferase</fullName>
    </submittedName>
</protein>
<dbReference type="EMBL" id="RAWM01000006">
    <property type="protein sequence ID" value="RKH72752.1"/>
    <property type="molecule type" value="Genomic_DNA"/>
</dbReference>
<accession>A0A3A8R698</accession>
<evidence type="ECO:0000256" key="1">
    <source>
        <dbReference type="SAM" id="MobiDB-lite"/>
    </source>
</evidence>